<gene>
    <name evidence="4" type="ORF">GCM10010832_23880</name>
</gene>
<dbReference type="PIRSF" id="PIRSF002849">
    <property type="entry name" value="AAA_ATPase_chaperone_MoxR_prd"/>
    <property type="match status" value="1"/>
</dbReference>
<dbReference type="PANTHER" id="PTHR42759:SF1">
    <property type="entry name" value="MAGNESIUM-CHELATASE SUBUNIT CHLD"/>
    <property type="match status" value="1"/>
</dbReference>
<sequence>MMENEEQKPEERANEQKIQAENHEPNNEANQAPSTEVDDFQNRIPLQKLKESLDELKTNLKEIIIGQDEFLEQLIVGLLADGHVLIEGVPGIAKTLTARLFAKSIETDFNRIQFTPDLMPSDVLGTSIYNEEKRDFEFKKGPIFSNIVLIDEINRAPAKTQAALFEVMEEKQVSMDSEVYTMKAPFMVLATQNPIEQEGTYALPEAQLDRFVFKIKLDYPDLESEVKIIQSHHVRKSHLPVDQVKSVLSPTLLLEFKAQLNEIVVEEKIFSYIAELVHNTRNHPHLMLGASPRASIAILNASKAFAAIQGRDFVTPEDIKRTLKPVLNHRVVLSPEREMEGMTAEDVIDMIVKTVEIPR</sequence>
<reference evidence="5" key="1">
    <citation type="journal article" date="2019" name="Int. J. Syst. Evol. Microbiol.">
        <title>The Global Catalogue of Microorganisms (GCM) 10K type strain sequencing project: providing services to taxonomists for standard genome sequencing and annotation.</title>
        <authorList>
            <consortium name="The Broad Institute Genomics Platform"/>
            <consortium name="The Broad Institute Genome Sequencing Center for Infectious Disease"/>
            <person name="Wu L."/>
            <person name="Ma J."/>
        </authorList>
    </citation>
    <scope>NUCLEOTIDE SEQUENCE [LARGE SCALE GENOMIC DNA]</scope>
    <source>
        <strain evidence="5">CGMCC 1.12931</strain>
    </source>
</reference>
<feature type="region of interest" description="Disordered" evidence="1">
    <location>
        <begin position="1"/>
        <end position="41"/>
    </location>
</feature>
<protein>
    <submittedName>
        <fullName evidence="4">Magnesium chelatase</fullName>
    </submittedName>
</protein>
<dbReference type="Gene3D" id="1.10.8.80">
    <property type="entry name" value="Magnesium chelatase subunit I, C-Terminal domain"/>
    <property type="match status" value="1"/>
</dbReference>
<feature type="compositionally biased region" description="Basic and acidic residues" evidence="1">
    <location>
        <begin position="1"/>
        <end position="26"/>
    </location>
</feature>
<evidence type="ECO:0000256" key="1">
    <source>
        <dbReference type="SAM" id="MobiDB-lite"/>
    </source>
</evidence>
<dbReference type="InterPro" id="IPR041628">
    <property type="entry name" value="ChlI/MoxR_AAA_lid"/>
</dbReference>
<dbReference type="PANTHER" id="PTHR42759">
    <property type="entry name" value="MOXR FAMILY PROTEIN"/>
    <property type="match status" value="1"/>
</dbReference>
<evidence type="ECO:0000313" key="5">
    <source>
        <dbReference type="Proteomes" id="UP000599179"/>
    </source>
</evidence>
<dbReference type="CDD" id="cd00009">
    <property type="entry name" value="AAA"/>
    <property type="match status" value="1"/>
</dbReference>
<dbReference type="InterPro" id="IPR050764">
    <property type="entry name" value="CbbQ/NirQ/NorQ/GpvN"/>
</dbReference>
<dbReference type="Pfam" id="PF07726">
    <property type="entry name" value="AAA_3"/>
    <property type="match status" value="1"/>
</dbReference>
<dbReference type="EMBL" id="BMGM01000012">
    <property type="protein sequence ID" value="GGE43163.1"/>
    <property type="molecule type" value="Genomic_DNA"/>
</dbReference>
<dbReference type="InterPro" id="IPR027417">
    <property type="entry name" value="P-loop_NTPase"/>
</dbReference>
<dbReference type="SUPFAM" id="SSF52540">
    <property type="entry name" value="P-loop containing nucleoside triphosphate hydrolases"/>
    <property type="match status" value="1"/>
</dbReference>
<dbReference type="Gene3D" id="3.40.50.300">
    <property type="entry name" value="P-loop containing nucleotide triphosphate hydrolases"/>
    <property type="match status" value="1"/>
</dbReference>
<feature type="domain" description="ChlI/MoxR AAA lid" evidence="3">
    <location>
        <begin position="279"/>
        <end position="349"/>
    </location>
</feature>
<dbReference type="InterPro" id="IPR011703">
    <property type="entry name" value="ATPase_AAA-3"/>
</dbReference>
<proteinExistence type="predicted"/>
<comment type="caution">
    <text evidence="4">The sequence shown here is derived from an EMBL/GenBank/DDBJ whole genome shotgun (WGS) entry which is preliminary data.</text>
</comment>
<keyword evidence="5" id="KW-1185">Reference proteome</keyword>
<evidence type="ECO:0000259" key="3">
    <source>
        <dbReference type="Pfam" id="PF17863"/>
    </source>
</evidence>
<organism evidence="4 5">
    <name type="scientific">Psychroflexus planctonicus</name>
    <dbReference type="NCBI Taxonomy" id="1526575"/>
    <lineage>
        <taxon>Bacteria</taxon>
        <taxon>Pseudomonadati</taxon>
        <taxon>Bacteroidota</taxon>
        <taxon>Flavobacteriia</taxon>
        <taxon>Flavobacteriales</taxon>
        <taxon>Flavobacteriaceae</taxon>
        <taxon>Psychroflexus</taxon>
    </lineage>
</organism>
<evidence type="ECO:0000259" key="2">
    <source>
        <dbReference type="Pfam" id="PF07726"/>
    </source>
</evidence>
<dbReference type="Proteomes" id="UP000599179">
    <property type="component" value="Unassembled WGS sequence"/>
</dbReference>
<evidence type="ECO:0000313" key="4">
    <source>
        <dbReference type="EMBL" id="GGE43163.1"/>
    </source>
</evidence>
<name>A0ABQ1SMP0_9FLAO</name>
<dbReference type="Pfam" id="PF17863">
    <property type="entry name" value="AAA_lid_2"/>
    <property type="match status" value="1"/>
</dbReference>
<feature type="domain" description="ATPase AAA-3" evidence="2">
    <location>
        <begin position="83"/>
        <end position="213"/>
    </location>
</feature>
<accession>A0ABQ1SMP0</accession>